<comment type="caution">
    <text evidence="1">The sequence shown here is derived from an EMBL/GenBank/DDBJ whole genome shotgun (WGS) entry which is preliminary data.</text>
</comment>
<keyword evidence="2" id="KW-1185">Reference proteome</keyword>
<organism evidence="1 2">
    <name type="scientific">Gossypium anomalum</name>
    <dbReference type="NCBI Taxonomy" id="47600"/>
    <lineage>
        <taxon>Eukaryota</taxon>
        <taxon>Viridiplantae</taxon>
        <taxon>Streptophyta</taxon>
        <taxon>Embryophyta</taxon>
        <taxon>Tracheophyta</taxon>
        <taxon>Spermatophyta</taxon>
        <taxon>Magnoliopsida</taxon>
        <taxon>eudicotyledons</taxon>
        <taxon>Gunneridae</taxon>
        <taxon>Pentapetalae</taxon>
        <taxon>rosids</taxon>
        <taxon>malvids</taxon>
        <taxon>Malvales</taxon>
        <taxon>Malvaceae</taxon>
        <taxon>Malvoideae</taxon>
        <taxon>Gossypium</taxon>
    </lineage>
</organism>
<name>A0A8J6CGZ6_9ROSI</name>
<reference evidence="1 2" key="1">
    <citation type="journal article" date="2021" name="bioRxiv">
        <title>The Gossypium anomalum genome as a resource for cotton improvement and evolutionary analysis of hybrid incompatibility.</title>
        <authorList>
            <person name="Grover C.E."/>
            <person name="Yuan D."/>
            <person name="Arick M.A."/>
            <person name="Miller E.R."/>
            <person name="Hu G."/>
            <person name="Peterson D.G."/>
            <person name="Wendel J.F."/>
            <person name="Udall J.A."/>
        </authorList>
    </citation>
    <scope>NUCLEOTIDE SEQUENCE [LARGE SCALE GENOMIC DNA]</scope>
    <source>
        <strain evidence="1">JFW-Udall</strain>
        <tissue evidence="1">Leaf</tissue>
    </source>
</reference>
<accession>A0A8J6CGZ6</accession>
<evidence type="ECO:0000313" key="2">
    <source>
        <dbReference type="Proteomes" id="UP000701853"/>
    </source>
</evidence>
<evidence type="ECO:0000313" key="1">
    <source>
        <dbReference type="EMBL" id="KAG8472254.1"/>
    </source>
</evidence>
<dbReference type="AlphaFoldDB" id="A0A8J6CGZ6"/>
<gene>
    <name evidence="1" type="ORF">CXB51_034473</name>
</gene>
<protein>
    <submittedName>
        <fullName evidence="1">Uncharacterized protein</fullName>
    </submittedName>
</protein>
<dbReference type="EMBL" id="JAHUZN010000013">
    <property type="protein sequence ID" value="KAG8472254.1"/>
    <property type="molecule type" value="Genomic_DNA"/>
</dbReference>
<proteinExistence type="predicted"/>
<dbReference type="Proteomes" id="UP000701853">
    <property type="component" value="Chromosome 13"/>
</dbReference>
<sequence>MVDVFSRCTTSGVDYH</sequence>